<dbReference type="Proteomes" id="UP000789595">
    <property type="component" value="Unassembled WGS sequence"/>
</dbReference>
<protein>
    <submittedName>
        <fullName evidence="2">Uncharacterized protein</fullName>
    </submittedName>
</protein>
<feature type="chain" id="PRO_5035236184" evidence="1">
    <location>
        <begin position="16"/>
        <end position="134"/>
    </location>
</feature>
<accession>A0A8J2WEV6</accession>
<evidence type="ECO:0000256" key="1">
    <source>
        <dbReference type="SAM" id="SignalP"/>
    </source>
</evidence>
<keyword evidence="1" id="KW-0732">Signal</keyword>
<evidence type="ECO:0000313" key="2">
    <source>
        <dbReference type="EMBL" id="CAH0365685.1"/>
    </source>
</evidence>
<evidence type="ECO:0000313" key="3">
    <source>
        <dbReference type="Proteomes" id="UP000789595"/>
    </source>
</evidence>
<reference evidence="2" key="1">
    <citation type="submission" date="2021-11" db="EMBL/GenBank/DDBJ databases">
        <authorList>
            <consortium name="Genoscope - CEA"/>
            <person name="William W."/>
        </authorList>
    </citation>
    <scope>NUCLEOTIDE SEQUENCE</scope>
</reference>
<organism evidence="2 3">
    <name type="scientific">Pelagomonas calceolata</name>
    <dbReference type="NCBI Taxonomy" id="35677"/>
    <lineage>
        <taxon>Eukaryota</taxon>
        <taxon>Sar</taxon>
        <taxon>Stramenopiles</taxon>
        <taxon>Ochrophyta</taxon>
        <taxon>Pelagophyceae</taxon>
        <taxon>Pelagomonadales</taxon>
        <taxon>Pelagomonadaceae</taxon>
        <taxon>Pelagomonas</taxon>
    </lineage>
</organism>
<name>A0A8J2WEV6_9STRA</name>
<dbReference type="AlphaFoldDB" id="A0A8J2WEV6"/>
<feature type="signal peptide" evidence="1">
    <location>
        <begin position="1"/>
        <end position="15"/>
    </location>
</feature>
<comment type="caution">
    <text evidence="2">The sequence shown here is derived from an EMBL/GenBank/DDBJ whole genome shotgun (WGS) entry which is preliminary data.</text>
</comment>
<keyword evidence="3" id="KW-1185">Reference proteome</keyword>
<proteinExistence type="predicted"/>
<dbReference type="EMBL" id="CAKKNE010000001">
    <property type="protein sequence ID" value="CAH0365685.1"/>
    <property type="molecule type" value="Genomic_DNA"/>
</dbReference>
<gene>
    <name evidence="2" type="ORF">PECAL_1P21350</name>
</gene>
<sequence>MKAAVFAALATTAAAFAPVARPLAAAAATKLSVVPETVAELPSMLTALTLCGDQPVIGLGSIDQKRLTFDVHTGAADADRAPGGRALLHEPLLRRLLRPVFRFWLAGPRGAAPELARGVDWCACIYGAGGWLER</sequence>